<protein>
    <recommendedName>
        <fullName evidence="5">DUF2283 domain-containing protein</fullName>
    </recommendedName>
</protein>
<dbReference type="Pfam" id="PF10049">
    <property type="entry name" value="DUF2283"/>
    <property type="match status" value="1"/>
</dbReference>
<dbReference type="RefSeq" id="WP_116420941.1">
    <property type="nucleotide sequence ID" value="NZ_NMUE01000012.1"/>
</dbReference>
<evidence type="ECO:0000313" key="1">
    <source>
        <dbReference type="EMBL" id="RFA96370.1"/>
    </source>
</evidence>
<dbReference type="PANTHER" id="PTHR37029:SF1">
    <property type="entry name" value="SSR1768 PROTEIN"/>
    <property type="match status" value="1"/>
</dbReference>
<reference evidence="3 4" key="1">
    <citation type="submission" date="2017-07" db="EMBL/GenBank/DDBJ databases">
        <title>Draft genome sequence of aerobic hyperthermophilic archaea, Pyrobaculum aerophilum YKB31 and YKB32.</title>
        <authorList>
            <person name="Mochizuki T."/>
            <person name="Berliner A.J."/>
            <person name="Yoshida-Takashima Y."/>
            <person name="Takaki Y."/>
            <person name="Nunoura T."/>
            <person name="Takai K."/>
        </authorList>
    </citation>
    <scope>NUCLEOTIDE SEQUENCE [LARGE SCALE GENOMIC DNA]</scope>
    <source>
        <strain evidence="1 4">YKB31</strain>
        <strain evidence="2 3">YKB32</strain>
    </source>
</reference>
<dbReference type="EMBL" id="NMUE01000012">
    <property type="protein sequence ID" value="RFA96370.1"/>
    <property type="molecule type" value="Genomic_DNA"/>
</dbReference>
<dbReference type="InterPro" id="IPR019270">
    <property type="entry name" value="DUF2283"/>
</dbReference>
<comment type="caution">
    <text evidence="2">The sequence shown here is derived from an EMBL/GenBank/DDBJ whole genome shotgun (WGS) entry which is preliminary data.</text>
</comment>
<gene>
    <name evidence="1" type="ORF">CGL51_05245</name>
    <name evidence="2" type="ORF">CGL52_10925</name>
</gene>
<dbReference type="EMBL" id="NMUF01000037">
    <property type="protein sequence ID" value="RFA96651.1"/>
    <property type="molecule type" value="Genomic_DNA"/>
</dbReference>
<dbReference type="AlphaFoldDB" id="A0A371R031"/>
<evidence type="ECO:0008006" key="5">
    <source>
        <dbReference type="Google" id="ProtNLM"/>
    </source>
</evidence>
<dbReference type="Proteomes" id="UP000256877">
    <property type="component" value="Unassembled WGS sequence"/>
</dbReference>
<name>A0A371R031_9CREN</name>
<sequence>MVRRVQYDPEADILYILLRESPVEDTIEAGEDVFIELDEKGEVIGIEIWRASNVLESITQTIAARIRQELAR</sequence>
<dbReference type="PANTHER" id="PTHR37029">
    <property type="entry name" value="SSR1768 PROTEIN"/>
    <property type="match status" value="1"/>
</dbReference>
<evidence type="ECO:0000313" key="2">
    <source>
        <dbReference type="EMBL" id="RFA96651.1"/>
    </source>
</evidence>
<dbReference type="OrthoDB" id="371681at2157"/>
<evidence type="ECO:0000313" key="3">
    <source>
        <dbReference type="Proteomes" id="UP000256877"/>
    </source>
</evidence>
<organism evidence="2 3">
    <name type="scientific">Pyrobaculum aerophilum</name>
    <dbReference type="NCBI Taxonomy" id="13773"/>
    <lineage>
        <taxon>Archaea</taxon>
        <taxon>Thermoproteota</taxon>
        <taxon>Thermoprotei</taxon>
        <taxon>Thermoproteales</taxon>
        <taxon>Thermoproteaceae</taxon>
        <taxon>Pyrobaculum</taxon>
    </lineage>
</organism>
<evidence type="ECO:0000313" key="4">
    <source>
        <dbReference type="Proteomes" id="UP000257123"/>
    </source>
</evidence>
<accession>A0A371R031</accession>
<proteinExistence type="predicted"/>
<dbReference type="Proteomes" id="UP000257123">
    <property type="component" value="Unassembled WGS sequence"/>
</dbReference>